<sequence length="80" mass="8510">QLVMYIYINPLALCICRDCVAALGTNGVLQRARHTQGPAPCDEGEGDGGTAACSIPPIFPPSVEVKRSFQCCQAHPDHSI</sequence>
<reference evidence="1 2" key="1">
    <citation type="submission" date="2021-07" db="EMBL/GenBank/DDBJ databases">
        <authorList>
            <person name="Palmer J.M."/>
        </authorList>
    </citation>
    <scope>NUCLEOTIDE SEQUENCE [LARGE SCALE GENOMIC DNA]</scope>
    <source>
        <strain evidence="1 2">AT_MEX2019</strain>
        <tissue evidence="1">Muscle</tissue>
    </source>
</reference>
<evidence type="ECO:0000313" key="2">
    <source>
        <dbReference type="Proteomes" id="UP001345963"/>
    </source>
</evidence>
<accession>A0ABU7AJJ8</accession>
<evidence type="ECO:0000313" key="1">
    <source>
        <dbReference type="EMBL" id="MED6237899.1"/>
    </source>
</evidence>
<dbReference type="EMBL" id="JAHUTI010019751">
    <property type="protein sequence ID" value="MED6237899.1"/>
    <property type="molecule type" value="Genomic_DNA"/>
</dbReference>
<feature type="non-terminal residue" evidence="1">
    <location>
        <position position="1"/>
    </location>
</feature>
<name>A0ABU7AJJ8_9TELE</name>
<dbReference type="Proteomes" id="UP001345963">
    <property type="component" value="Unassembled WGS sequence"/>
</dbReference>
<comment type="caution">
    <text evidence="1">The sequence shown here is derived from an EMBL/GenBank/DDBJ whole genome shotgun (WGS) entry which is preliminary data.</text>
</comment>
<proteinExistence type="predicted"/>
<protein>
    <submittedName>
        <fullName evidence="1">Uncharacterized protein</fullName>
    </submittedName>
</protein>
<keyword evidence="2" id="KW-1185">Reference proteome</keyword>
<gene>
    <name evidence="1" type="ORF">ATANTOWER_030374</name>
</gene>
<organism evidence="1 2">
    <name type="scientific">Ataeniobius toweri</name>
    <dbReference type="NCBI Taxonomy" id="208326"/>
    <lineage>
        <taxon>Eukaryota</taxon>
        <taxon>Metazoa</taxon>
        <taxon>Chordata</taxon>
        <taxon>Craniata</taxon>
        <taxon>Vertebrata</taxon>
        <taxon>Euteleostomi</taxon>
        <taxon>Actinopterygii</taxon>
        <taxon>Neopterygii</taxon>
        <taxon>Teleostei</taxon>
        <taxon>Neoteleostei</taxon>
        <taxon>Acanthomorphata</taxon>
        <taxon>Ovalentaria</taxon>
        <taxon>Atherinomorphae</taxon>
        <taxon>Cyprinodontiformes</taxon>
        <taxon>Goodeidae</taxon>
        <taxon>Ataeniobius</taxon>
    </lineage>
</organism>